<sequence>MTIALNHTIVAAHDKQKSAQFLTELFGLPDAAPFGHFLVVVLEHGLSLDFADVPADESIHPQHYAFLVTEDDFDAIYGKISERGLPHWADPRGARPGEINHNDGGRGVYFRDPAGHYLEIITRPYGSGTD</sequence>
<evidence type="ECO:0000259" key="1">
    <source>
        <dbReference type="PROSITE" id="PS51819"/>
    </source>
</evidence>
<dbReference type="CDD" id="cd08351">
    <property type="entry name" value="ChaP_like"/>
    <property type="match status" value="1"/>
</dbReference>
<accession>A0ABY3TG48</accession>
<organism evidence="2 3">
    <name type="scientific">Mycolicibacterium crocinum</name>
    <dbReference type="NCBI Taxonomy" id="388459"/>
    <lineage>
        <taxon>Bacteria</taxon>
        <taxon>Bacillati</taxon>
        <taxon>Actinomycetota</taxon>
        <taxon>Actinomycetes</taxon>
        <taxon>Mycobacteriales</taxon>
        <taxon>Mycobacteriaceae</taxon>
        <taxon>Mycolicibacterium</taxon>
    </lineage>
</organism>
<dbReference type="InterPro" id="IPR004360">
    <property type="entry name" value="Glyas_Fos-R_dOase_dom"/>
</dbReference>
<evidence type="ECO:0000313" key="2">
    <source>
        <dbReference type="EMBL" id="ULN40425.1"/>
    </source>
</evidence>
<dbReference type="InterPro" id="IPR029068">
    <property type="entry name" value="Glyas_Bleomycin-R_OHBP_Dase"/>
</dbReference>
<dbReference type="Pfam" id="PF00903">
    <property type="entry name" value="Glyoxalase"/>
    <property type="match status" value="1"/>
</dbReference>
<protein>
    <submittedName>
        <fullName evidence="2">VOC family protein</fullName>
    </submittedName>
</protein>
<feature type="domain" description="VOC" evidence="1">
    <location>
        <begin position="4"/>
        <end position="123"/>
    </location>
</feature>
<gene>
    <name evidence="2" type="ORF">MI149_22595</name>
</gene>
<keyword evidence="3" id="KW-1185">Reference proteome</keyword>
<proteinExistence type="predicted"/>
<dbReference type="SUPFAM" id="SSF54593">
    <property type="entry name" value="Glyoxalase/Bleomycin resistance protein/Dihydroxybiphenyl dioxygenase"/>
    <property type="match status" value="1"/>
</dbReference>
<dbReference type="Gene3D" id="3.10.180.10">
    <property type="entry name" value="2,3-Dihydroxybiphenyl 1,2-Dioxygenase, domain 1"/>
    <property type="match status" value="1"/>
</dbReference>
<name>A0ABY3TG48_9MYCO</name>
<dbReference type="RefSeq" id="WP_240177218.1">
    <property type="nucleotide sequence ID" value="NZ_CP092362.2"/>
</dbReference>
<dbReference type="InterPro" id="IPR037523">
    <property type="entry name" value="VOC_core"/>
</dbReference>
<dbReference type="Proteomes" id="UP001055337">
    <property type="component" value="Chromosome"/>
</dbReference>
<evidence type="ECO:0000313" key="3">
    <source>
        <dbReference type="Proteomes" id="UP001055337"/>
    </source>
</evidence>
<reference evidence="2" key="1">
    <citation type="submission" date="2022-08" db="EMBL/GenBank/DDBJ databases">
        <title>Whole genome sequencing of non-tuberculosis mycobacteria type-strains.</title>
        <authorList>
            <person name="Igarashi Y."/>
            <person name="Osugi A."/>
            <person name="Mitarai S."/>
        </authorList>
    </citation>
    <scope>NUCLEOTIDE SEQUENCE</scope>
    <source>
        <strain evidence="2">JCM 16369</strain>
    </source>
</reference>
<dbReference type="PROSITE" id="PS51819">
    <property type="entry name" value="VOC"/>
    <property type="match status" value="1"/>
</dbReference>
<dbReference type="EMBL" id="CP092362">
    <property type="protein sequence ID" value="ULN40425.1"/>
    <property type="molecule type" value="Genomic_DNA"/>
</dbReference>